<evidence type="ECO:0000256" key="1">
    <source>
        <dbReference type="ARBA" id="ARBA00022448"/>
    </source>
</evidence>
<dbReference type="PROSITE" id="PS50893">
    <property type="entry name" value="ABC_TRANSPORTER_2"/>
    <property type="match status" value="1"/>
</dbReference>
<keyword evidence="2" id="KW-0547">Nucleotide-binding</keyword>
<dbReference type="CDD" id="cd03301">
    <property type="entry name" value="ABC_MalK_N"/>
    <property type="match status" value="1"/>
</dbReference>
<dbReference type="FunFam" id="3.40.50.300:FF:000042">
    <property type="entry name" value="Maltose/maltodextrin ABC transporter, ATP-binding protein"/>
    <property type="match status" value="1"/>
</dbReference>
<dbReference type="Pfam" id="PF17912">
    <property type="entry name" value="OB_MalK"/>
    <property type="match status" value="1"/>
</dbReference>
<dbReference type="SUPFAM" id="SSF50331">
    <property type="entry name" value="MOP-like"/>
    <property type="match status" value="1"/>
</dbReference>
<evidence type="ECO:0000259" key="4">
    <source>
        <dbReference type="PROSITE" id="PS50893"/>
    </source>
</evidence>
<dbReference type="OrthoDB" id="9802264at2"/>
<reference evidence="5 6" key="1">
    <citation type="submission" date="2019-09" db="EMBL/GenBank/DDBJ databases">
        <title>Phylogeny of genus Pseudoclavibacter and closely related genus.</title>
        <authorList>
            <person name="Li Y."/>
        </authorList>
    </citation>
    <scope>NUCLEOTIDE SEQUENCE [LARGE SCALE GENOMIC DNA]</scope>
    <source>
        <strain evidence="5 6">DSM 23821</strain>
    </source>
</reference>
<dbReference type="InterPro" id="IPR047641">
    <property type="entry name" value="ABC_transpr_MalK/UgpC-like"/>
</dbReference>
<dbReference type="SMART" id="SM00382">
    <property type="entry name" value="AAA"/>
    <property type="match status" value="1"/>
</dbReference>
<dbReference type="InterPro" id="IPR040582">
    <property type="entry name" value="OB_MalK-like"/>
</dbReference>
<dbReference type="InterPro" id="IPR003439">
    <property type="entry name" value="ABC_transporter-like_ATP-bd"/>
</dbReference>
<dbReference type="InterPro" id="IPR003593">
    <property type="entry name" value="AAA+_ATPase"/>
</dbReference>
<gene>
    <name evidence="5" type="primary">ugpC</name>
    <name evidence="5" type="ORF">F8O01_03750</name>
</gene>
<dbReference type="SUPFAM" id="SSF52540">
    <property type="entry name" value="P-loop containing nucleoside triphosphate hydrolases"/>
    <property type="match status" value="1"/>
</dbReference>
<keyword evidence="6" id="KW-1185">Reference proteome</keyword>
<evidence type="ECO:0000313" key="5">
    <source>
        <dbReference type="EMBL" id="KAB1660055.1"/>
    </source>
</evidence>
<evidence type="ECO:0000313" key="6">
    <source>
        <dbReference type="Proteomes" id="UP000467240"/>
    </source>
</evidence>
<dbReference type="InterPro" id="IPR017871">
    <property type="entry name" value="ABC_transporter-like_CS"/>
</dbReference>
<dbReference type="NCBIfam" id="NF008653">
    <property type="entry name" value="PRK11650.1"/>
    <property type="match status" value="1"/>
</dbReference>
<dbReference type="InterPro" id="IPR008995">
    <property type="entry name" value="Mo/tungstate-bd_C_term_dom"/>
</dbReference>
<dbReference type="GO" id="GO:0008643">
    <property type="term" value="P:carbohydrate transport"/>
    <property type="evidence" value="ECO:0007669"/>
    <property type="project" value="InterPro"/>
</dbReference>
<sequence>MATVTFDHATLRYPGATRPSVNDLDLELADGEFLVLVGPSGCGKSTTLRMLAGLEQVTSGYILIDDVDVTDTDPKDRDIAMVFQNYALYPHMSVADNMGFALSLAKAPKHEIRERVERAAAMLDLTPYLDRKPKALSGGQRQRVAMGRAIVREPKVFCMDEPLSNLDAKLRVQTRGEIARLQKRLGTTTLYVTHDQVEALTMGDRVAVLDAGTLQQVASPEELYNRPANVFVAGFVGSPAMNLVPLVRDADGRIPLGDVAVPIPPGAPAEITVGFRPEHLDLVESGGITLSVTMVEDLGSDLYVYGRSDLAGEPQLVLRLERTSGIRIGDTLHVTMDPARVHLFDTATGERLD</sequence>
<dbReference type="InterPro" id="IPR015855">
    <property type="entry name" value="ABC_transpr_MalK-like"/>
</dbReference>
<dbReference type="Proteomes" id="UP000467240">
    <property type="component" value="Unassembled WGS sequence"/>
</dbReference>
<dbReference type="EMBL" id="WBJZ01000004">
    <property type="protein sequence ID" value="KAB1660055.1"/>
    <property type="molecule type" value="Genomic_DNA"/>
</dbReference>
<dbReference type="GO" id="GO:0140359">
    <property type="term" value="F:ABC-type transporter activity"/>
    <property type="evidence" value="ECO:0007669"/>
    <property type="project" value="InterPro"/>
</dbReference>
<dbReference type="InterPro" id="IPR027417">
    <property type="entry name" value="P-loop_NTPase"/>
</dbReference>
<protein>
    <submittedName>
        <fullName evidence="5">sn-glycerol-3-phosphate ABC transporter ATP-binding protein UgpC</fullName>
    </submittedName>
</protein>
<dbReference type="PROSITE" id="PS00211">
    <property type="entry name" value="ABC_TRANSPORTER_1"/>
    <property type="match status" value="1"/>
</dbReference>
<dbReference type="GO" id="GO:0055052">
    <property type="term" value="C:ATP-binding cassette (ABC) transporter complex, substrate-binding subunit-containing"/>
    <property type="evidence" value="ECO:0007669"/>
    <property type="project" value="TreeGrafter"/>
</dbReference>
<organism evidence="5 6">
    <name type="scientific">Pseudoclavibacter chungangensis</name>
    <dbReference type="NCBI Taxonomy" id="587635"/>
    <lineage>
        <taxon>Bacteria</taxon>
        <taxon>Bacillati</taxon>
        <taxon>Actinomycetota</taxon>
        <taxon>Actinomycetes</taxon>
        <taxon>Micrococcales</taxon>
        <taxon>Microbacteriaceae</taxon>
        <taxon>Pseudoclavibacter</taxon>
    </lineage>
</organism>
<proteinExistence type="predicted"/>
<dbReference type="Gene3D" id="3.40.50.300">
    <property type="entry name" value="P-loop containing nucleotide triphosphate hydrolases"/>
    <property type="match status" value="1"/>
</dbReference>
<keyword evidence="3 5" id="KW-0067">ATP-binding</keyword>
<evidence type="ECO:0000256" key="3">
    <source>
        <dbReference type="ARBA" id="ARBA00022840"/>
    </source>
</evidence>
<name>A0A7J5BZH1_9MICO</name>
<feature type="domain" description="ABC transporter" evidence="4">
    <location>
        <begin position="4"/>
        <end position="236"/>
    </location>
</feature>
<comment type="caution">
    <text evidence="5">The sequence shown here is derived from an EMBL/GenBank/DDBJ whole genome shotgun (WGS) entry which is preliminary data.</text>
</comment>
<dbReference type="InterPro" id="IPR012340">
    <property type="entry name" value="NA-bd_OB-fold"/>
</dbReference>
<dbReference type="RefSeq" id="WP_158039552.1">
    <property type="nucleotide sequence ID" value="NZ_JACCFV010000001.1"/>
</dbReference>
<dbReference type="Gene3D" id="2.40.50.100">
    <property type="match status" value="1"/>
</dbReference>
<dbReference type="Pfam" id="PF00005">
    <property type="entry name" value="ABC_tran"/>
    <property type="match status" value="1"/>
</dbReference>
<evidence type="ECO:0000256" key="2">
    <source>
        <dbReference type="ARBA" id="ARBA00022741"/>
    </source>
</evidence>
<dbReference type="GO" id="GO:0005524">
    <property type="term" value="F:ATP binding"/>
    <property type="evidence" value="ECO:0007669"/>
    <property type="project" value="UniProtKB-KW"/>
</dbReference>
<accession>A0A7J5BZH1</accession>
<dbReference type="PANTHER" id="PTHR43875:SF1">
    <property type="entry name" value="OSMOPROTECTIVE COMPOUNDS UPTAKE ATP-BINDING PROTEIN GGTA"/>
    <property type="match status" value="1"/>
</dbReference>
<dbReference type="PANTHER" id="PTHR43875">
    <property type="entry name" value="MALTODEXTRIN IMPORT ATP-BINDING PROTEIN MSMX"/>
    <property type="match status" value="1"/>
</dbReference>
<dbReference type="AlphaFoldDB" id="A0A7J5BZH1"/>
<dbReference type="GO" id="GO:0016887">
    <property type="term" value="F:ATP hydrolysis activity"/>
    <property type="evidence" value="ECO:0007669"/>
    <property type="project" value="InterPro"/>
</dbReference>
<dbReference type="Gene3D" id="2.40.50.140">
    <property type="entry name" value="Nucleic acid-binding proteins"/>
    <property type="match status" value="1"/>
</dbReference>
<keyword evidence="1" id="KW-0813">Transport</keyword>